<dbReference type="Pfam" id="PF13432">
    <property type="entry name" value="TPR_16"/>
    <property type="match status" value="1"/>
</dbReference>
<dbReference type="KEGG" id="hty:BN2458_PEG0844"/>
<dbReference type="PROSITE" id="PS50005">
    <property type="entry name" value="TPR"/>
    <property type="match status" value="2"/>
</dbReference>
<keyword evidence="1" id="KW-0677">Repeat</keyword>
<dbReference type="InterPro" id="IPR051012">
    <property type="entry name" value="CellSynth/LPSAsmb/PSIAsmb"/>
</dbReference>
<reference evidence="7" key="3">
    <citation type="submission" date="2015-11" db="EMBL/GenBank/DDBJ databases">
        <authorList>
            <person name="Anvar S.Y."/>
        </authorList>
    </citation>
    <scope>NUCLEOTIDE SEQUENCE [LARGE SCALE GENOMIC DNA]</scope>
</reference>
<evidence type="ECO:0000256" key="1">
    <source>
        <dbReference type="ARBA" id="ARBA00022737"/>
    </source>
</evidence>
<dbReference type="GO" id="GO:0016757">
    <property type="term" value="F:glycosyltransferase activity"/>
    <property type="evidence" value="ECO:0007669"/>
    <property type="project" value="InterPro"/>
</dbReference>
<dbReference type="EMBL" id="JRPF02000005">
    <property type="protein sequence ID" value="TLD78481.1"/>
    <property type="molecule type" value="Genomic_DNA"/>
</dbReference>
<dbReference type="SUPFAM" id="SSF53756">
    <property type="entry name" value="UDP-Glycosyltransferase/glycogen phosphorylase"/>
    <property type="match status" value="1"/>
</dbReference>
<organism evidence="4 7">
    <name type="scientific">Helicobacter typhlonius</name>
    <dbReference type="NCBI Taxonomy" id="76936"/>
    <lineage>
        <taxon>Bacteria</taxon>
        <taxon>Pseudomonadati</taxon>
        <taxon>Campylobacterota</taxon>
        <taxon>Epsilonproteobacteria</taxon>
        <taxon>Campylobacterales</taxon>
        <taxon>Helicobacteraceae</taxon>
        <taxon>Helicobacter</taxon>
    </lineage>
</organism>
<dbReference type="InterPro" id="IPR011990">
    <property type="entry name" value="TPR-like_helical_dom_sf"/>
</dbReference>
<dbReference type="Proteomes" id="UP000029925">
    <property type="component" value="Unassembled WGS sequence"/>
</dbReference>
<evidence type="ECO:0000313" key="4">
    <source>
        <dbReference type="EMBL" id="CUU39730.1"/>
    </source>
</evidence>
<dbReference type="PATRIC" id="fig|76936.10.peg.827"/>
<gene>
    <name evidence="4" type="ORF">BN2458_PEG0844</name>
    <name evidence="5" type="ORF">LS75_005710</name>
</gene>
<proteinExistence type="predicted"/>
<evidence type="ECO:0000313" key="7">
    <source>
        <dbReference type="Proteomes" id="UP000064525"/>
    </source>
</evidence>
<dbReference type="SUPFAM" id="SSF48452">
    <property type="entry name" value="TPR-like"/>
    <property type="match status" value="2"/>
</dbReference>
<evidence type="ECO:0000256" key="3">
    <source>
        <dbReference type="PROSITE-ProRule" id="PRU00339"/>
    </source>
</evidence>
<dbReference type="AlphaFoldDB" id="A0A099UIC7"/>
<keyword evidence="6" id="KW-1185">Reference proteome</keyword>
<reference evidence="4" key="2">
    <citation type="submission" date="2015-11" db="EMBL/GenBank/DDBJ databases">
        <authorList>
            <person name="Zhang Y."/>
            <person name="Guo Z."/>
        </authorList>
    </citation>
    <scope>NUCLEOTIDE SEQUENCE</scope>
    <source>
        <strain evidence="4">1</strain>
    </source>
</reference>
<dbReference type="PANTHER" id="PTHR45586">
    <property type="entry name" value="TPR REPEAT-CONTAINING PROTEIN PA4667"/>
    <property type="match status" value="1"/>
</dbReference>
<evidence type="ECO:0000313" key="5">
    <source>
        <dbReference type="EMBL" id="TLD78481.1"/>
    </source>
</evidence>
<dbReference type="GeneID" id="78151098"/>
<dbReference type="RefSeq" id="WP_034342299.1">
    <property type="nucleotide sequence ID" value="NZ_CAJTQN010000004.1"/>
</dbReference>
<feature type="repeat" description="TPR" evidence="3">
    <location>
        <begin position="111"/>
        <end position="144"/>
    </location>
</feature>
<dbReference type="SMART" id="SM00028">
    <property type="entry name" value="TPR"/>
    <property type="match status" value="5"/>
</dbReference>
<dbReference type="OrthoDB" id="9814129at2"/>
<protein>
    <submittedName>
        <fullName evidence="5">Tetratricopeptide repeat protein</fullName>
    </submittedName>
</protein>
<dbReference type="Pfam" id="PF01075">
    <property type="entry name" value="Glyco_transf_9"/>
    <property type="match status" value="1"/>
</dbReference>
<reference evidence="5 6" key="1">
    <citation type="journal article" date="2014" name="Genome Announc.">
        <title>Draft genome sequences of eight enterohepatic helicobacter species isolated from both laboratory and wild rodents.</title>
        <authorList>
            <person name="Sheh A."/>
            <person name="Shen Z."/>
            <person name="Fox J.G."/>
        </authorList>
    </citation>
    <scope>NUCLEOTIDE SEQUENCE [LARGE SCALE GENOMIC DNA]</scope>
    <source>
        <strain evidence="5 6">MIT 98-6810</strain>
    </source>
</reference>
<dbReference type="STRING" id="76936.BN2458_PEG0844"/>
<evidence type="ECO:0000313" key="6">
    <source>
        <dbReference type="Proteomes" id="UP000029925"/>
    </source>
</evidence>
<dbReference type="Gene3D" id="3.40.50.2000">
    <property type="entry name" value="Glycogen Phosphorylase B"/>
    <property type="match status" value="1"/>
</dbReference>
<keyword evidence="2 3" id="KW-0802">TPR repeat</keyword>
<dbReference type="Gene3D" id="1.25.40.10">
    <property type="entry name" value="Tetratricopeptide repeat domain"/>
    <property type="match status" value="2"/>
</dbReference>
<dbReference type="PANTHER" id="PTHR45586:SF1">
    <property type="entry name" value="LIPOPOLYSACCHARIDE ASSEMBLY PROTEIN B"/>
    <property type="match status" value="1"/>
</dbReference>
<dbReference type="EMBL" id="LN907858">
    <property type="protein sequence ID" value="CUU39730.1"/>
    <property type="molecule type" value="Genomic_DNA"/>
</dbReference>
<dbReference type="Proteomes" id="UP000064525">
    <property type="component" value="Chromosome I"/>
</dbReference>
<dbReference type="InterPro" id="IPR019734">
    <property type="entry name" value="TPR_rpt"/>
</dbReference>
<name>A0A099UIC7_9HELI</name>
<sequence>MSQKKIDIATAVEMAYKLYQQKQYHQCVDICIQILAIDYTRADIWNLAGIVMLELKIYKRAIEYFTQAAKCNQRDLDYQINLAEAYRRSGNPTQCVEKLEWLLNAGNVSNPNLHFNLAKAYADLEDSEKSIYHYTIAIKLDPNDLGAMFNLANAQVSLKHFGEAIELYLHALGKGYLDAGVNLANTYIHIGLFNEAVQVYSAIYEYYKDEGDFLFNYANALNYANTNAQHALMLYLQASALNPANVHYRTNYAHFLLKNLHFEEGFRIYEERKKLPNMLPEGITSFWEYNGEKADFADKSVLVYHEQGFGDSIMFARFLPLLIQCTKKVRVIVQETLVPLFSKFGIECVAHRDEVGDYDVAISLLSLPLALGVRSVEDLHITPFLLQNTQSRTTELNKGLQHTIKIGICFSTDSQFSEASSKSMPLKLLMEALSDESIAQHLEIYSLNKAQCKEISEYAIVQKTMNDFAETYDIIKDMDMVISIDSAVAHLSASMGKHTLVLLHKGYDWRWGNGISTPWYESAVCITQSKMGEWGDVAHNVSAYVKGFLG</sequence>
<accession>A0A099UIC7</accession>
<dbReference type="InterPro" id="IPR002201">
    <property type="entry name" value="Glyco_trans_9"/>
</dbReference>
<feature type="repeat" description="TPR" evidence="3">
    <location>
        <begin position="42"/>
        <end position="75"/>
    </location>
</feature>
<evidence type="ECO:0000256" key="2">
    <source>
        <dbReference type="ARBA" id="ARBA00022803"/>
    </source>
</evidence>